<dbReference type="Proteomes" id="UP000799437">
    <property type="component" value="Unassembled WGS sequence"/>
</dbReference>
<dbReference type="RefSeq" id="XP_033595859.1">
    <property type="nucleotide sequence ID" value="XM_033744865.1"/>
</dbReference>
<organism evidence="2 3">
    <name type="scientific">Pseudovirgaria hyperparasitica</name>
    <dbReference type="NCBI Taxonomy" id="470096"/>
    <lineage>
        <taxon>Eukaryota</taxon>
        <taxon>Fungi</taxon>
        <taxon>Dikarya</taxon>
        <taxon>Ascomycota</taxon>
        <taxon>Pezizomycotina</taxon>
        <taxon>Dothideomycetes</taxon>
        <taxon>Dothideomycetes incertae sedis</taxon>
        <taxon>Acrospermales</taxon>
        <taxon>Acrospermaceae</taxon>
        <taxon>Pseudovirgaria</taxon>
    </lineage>
</organism>
<accession>A0A6A6VRU7</accession>
<keyword evidence="1" id="KW-1133">Transmembrane helix</keyword>
<keyword evidence="1" id="KW-0812">Transmembrane</keyword>
<keyword evidence="3" id="KW-1185">Reference proteome</keyword>
<name>A0A6A6VRU7_9PEZI</name>
<evidence type="ECO:0000256" key="1">
    <source>
        <dbReference type="SAM" id="Phobius"/>
    </source>
</evidence>
<dbReference type="AlphaFoldDB" id="A0A6A6VRU7"/>
<evidence type="ECO:0000313" key="2">
    <source>
        <dbReference type="EMBL" id="KAF2753408.1"/>
    </source>
</evidence>
<proteinExistence type="predicted"/>
<protein>
    <submittedName>
        <fullName evidence="2">Uncharacterized protein</fullName>
    </submittedName>
</protein>
<dbReference type="GeneID" id="54485919"/>
<dbReference type="EMBL" id="ML996584">
    <property type="protein sequence ID" value="KAF2753408.1"/>
    <property type="molecule type" value="Genomic_DNA"/>
</dbReference>
<sequence length="108" mass="12200">MSENHALPLYYNPDETSSAPRSSSFFASLNTKLRAFYRSLVNIGPWYLGLSVSSLTVILLIILAVCGVFTINIPKLAFGPVRQRAIREISRRIMGDMLWNSINLLRRV</sequence>
<evidence type="ECO:0000313" key="3">
    <source>
        <dbReference type="Proteomes" id="UP000799437"/>
    </source>
</evidence>
<feature type="transmembrane region" description="Helical" evidence="1">
    <location>
        <begin position="46"/>
        <end position="73"/>
    </location>
</feature>
<keyword evidence="1" id="KW-0472">Membrane</keyword>
<reference evidence="2" key="1">
    <citation type="journal article" date="2020" name="Stud. Mycol.">
        <title>101 Dothideomycetes genomes: a test case for predicting lifestyles and emergence of pathogens.</title>
        <authorList>
            <person name="Haridas S."/>
            <person name="Albert R."/>
            <person name="Binder M."/>
            <person name="Bloem J."/>
            <person name="Labutti K."/>
            <person name="Salamov A."/>
            <person name="Andreopoulos B."/>
            <person name="Baker S."/>
            <person name="Barry K."/>
            <person name="Bills G."/>
            <person name="Bluhm B."/>
            <person name="Cannon C."/>
            <person name="Castanera R."/>
            <person name="Culley D."/>
            <person name="Daum C."/>
            <person name="Ezra D."/>
            <person name="Gonzalez J."/>
            <person name="Henrissat B."/>
            <person name="Kuo A."/>
            <person name="Liang C."/>
            <person name="Lipzen A."/>
            <person name="Lutzoni F."/>
            <person name="Magnuson J."/>
            <person name="Mondo S."/>
            <person name="Nolan M."/>
            <person name="Ohm R."/>
            <person name="Pangilinan J."/>
            <person name="Park H.-J."/>
            <person name="Ramirez L."/>
            <person name="Alfaro M."/>
            <person name="Sun H."/>
            <person name="Tritt A."/>
            <person name="Yoshinaga Y."/>
            <person name="Zwiers L.-H."/>
            <person name="Turgeon B."/>
            <person name="Goodwin S."/>
            <person name="Spatafora J."/>
            <person name="Crous P."/>
            <person name="Grigoriev I."/>
        </authorList>
    </citation>
    <scope>NUCLEOTIDE SEQUENCE</scope>
    <source>
        <strain evidence="2">CBS 121739</strain>
    </source>
</reference>
<gene>
    <name evidence="2" type="ORF">EJ05DRAFT_480422</name>
</gene>